<evidence type="ECO:0000256" key="1">
    <source>
        <dbReference type="ARBA" id="ARBA00004120"/>
    </source>
</evidence>
<dbReference type="Pfam" id="PF03133">
    <property type="entry name" value="TTL"/>
    <property type="match status" value="1"/>
</dbReference>
<dbReference type="OrthoDB" id="2127950at2759"/>
<comment type="similarity">
    <text evidence="2">Belongs to the tubulin polyglutamylase family.</text>
</comment>
<organism evidence="11 13">
    <name type="scientific">Rozella allomycis (strain CSF55)</name>
    <dbReference type="NCBI Taxonomy" id="988480"/>
    <lineage>
        <taxon>Eukaryota</taxon>
        <taxon>Fungi</taxon>
        <taxon>Fungi incertae sedis</taxon>
        <taxon>Cryptomycota</taxon>
        <taxon>Cryptomycota incertae sedis</taxon>
        <taxon>Rozella</taxon>
    </lineage>
</organism>
<dbReference type="EMBL" id="KE561313">
    <property type="protein sequence ID" value="EPZ31072.1"/>
    <property type="molecule type" value="Genomic_DNA"/>
</dbReference>
<reference evidence="11 13" key="1">
    <citation type="journal article" date="2013" name="Curr. Biol.">
        <title>Shared signatures of parasitism and phylogenomics unite Cryptomycota and microsporidia.</title>
        <authorList>
            <person name="James T.Y."/>
            <person name="Pelin A."/>
            <person name="Bonen L."/>
            <person name="Ahrendt S."/>
            <person name="Sain D."/>
            <person name="Corradi N."/>
            <person name="Stajich J.E."/>
        </authorList>
    </citation>
    <scope>NUCLEOTIDE SEQUENCE [LARGE SCALE GENOMIC DNA]</scope>
    <source>
        <strain evidence="11">CSF55</strain>
        <strain evidence="11">CSF55</strain>
    </source>
</reference>
<reference evidence="12" key="3">
    <citation type="submission" date="2018-08" db="EMBL/GenBank/DDBJ databases">
        <title>Leveraging single-cell genomics to expand the Fungal Tree of Life.</title>
        <authorList>
            <consortium name="DOE Joint Genome Institute"/>
            <person name="Ahrendt S.R."/>
            <person name="Quandt C.A."/>
            <person name="Ciobanu D."/>
            <person name="Clum A."/>
            <person name="Salamov A."/>
            <person name="Andreopoulos B."/>
            <person name="Cheng J.-F."/>
            <person name="Woyke T."/>
            <person name="Pelin A."/>
            <person name="Henrissat B."/>
            <person name="Reynolds N."/>
            <person name="Benny G.L."/>
            <person name="Smith M.E."/>
            <person name="James T.Y."/>
            <person name="Grigoriev I.V."/>
        </authorList>
    </citation>
    <scope>NUCLEOTIDE SEQUENCE</scope>
    <source>
        <strain evidence="12">CSF55</strain>
    </source>
</reference>
<dbReference type="HOGENOM" id="CLU_010131_0_1_1"/>
<reference evidence="14" key="2">
    <citation type="journal article" date="2018" name="Nat. Microbiol.">
        <title>Leveraging single-cell genomics to expand the fungal tree of life.</title>
        <authorList>
            <person name="Ahrendt S.R."/>
            <person name="Quandt C.A."/>
            <person name="Ciobanu D."/>
            <person name="Clum A."/>
            <person name="Salamov A."/>
            <person name="Andreopoulos B."/>
            <person name="Cheng J.F."/>
            <person name="Woyke T."/>
            <person name="Pelin A."/>
            <person name="Henrissat B."/>
            <person name="Reynolds N.K."/>
            <person name="Benny G.L."/>
            <person name="Smith M.E."/>
            <person name="James T.Y."/>
            <person name="Grigoriev I.V."/>
        </authorList>
    </citation>
    <scope>NUCLEOTIDE SEQUENCE [LARGE SCALE GENOMIC DNA]</scope>
    <source>
        <strain evidence="14">CSF55</strain>
    </source>
</reference>
<keyword evidence="5" id="KW-0493">Microtubule</keyword>
<evidence type="ECO:0000313" key="13">
    <source>
        <dbReference type="Proteomes" id="UP000030755"/>
    </source>
</evidence>
<keyword evidence="3" id="KW-0963">Cytoplasm</keyword>
<evidence type="ECO:0000256" key="9">
    <source>
        <dbReference type="ARBA" id="ARBA00023212"/>
    </source>
</evidence>
<evidence type="ECO:0000256" key="2">
    <source>
        <dbReference type="ARBA" id="ARBA00006118"/>
    </source>
</evidence>
<dbReference type="FunFam" id="3.30.470.20:FF:000033">
    <property type="entry name" value="Probable tubulin polyglutamylase TTLL1"/>
    <property type="match status" value="1"/>
</dbReference>
<keyword evidence="4 11" id="KW-0436">Ligase</keyword>
<sequence>MVKNIKRYCKEILKDGDSSLEQQRIEGLNFIPQTFMLPGDYNIFVEEFKKQPNSIWIMKPTNQARGNGIFIINKLQQIKKWSRDGKSDSLFNYATSRDTYVVSRYVERPLLIGGRKFDLRMYVLVTSWNPMIAYRYRLGFCRFCAVRYTDNQDYLENNLIHLTNVSIQKQGDDYNEVNGGKWKLSHLKLYLESTRGRNACDQLFHDIDNIFIHSLRACQPVMVSDKHCFECFGYDIIIDENLKPWLVEVNASPSLTSTTPSDKQMKQSLINDCFNIVVPDDFPMSGKVNFCVRDPEKLVYRIDDTEGFDKNNRPKSKRVTKK</sequence>
<keyword evidence="8" id="KW-0969">Cilium</keyword>
<dbReference type="PANTHER" id="PTHR12241">
    <property type="entry name" value="TUBULIN POLYGLUTAMYLASE"/>
    <property type="match status" value="1"/>
</dbReference>
<evidence type="ECO:0000313" key="14">
    <source>
        <dbReference type="Proteomes" id="UP000281549"/>
    </source>
</evidence>
<name>A0A075ARF8_ROZAC</name>
<evidence type="ECO:0000256" key="10">
    <source>
        <dbReference type="ARBA" id="ARBA00023273"/>
    </source>
</evidence>
<protein>
    <submittedName>
        <fullName evidence="12">Tubulin tyrosine ligase-like family, member 1</fullName>
    </submittedName>
    <submittedName>
        <fullName evidence="11">Tubulin-tyrosine ligase domain-containing protein</fullName>
    </submittedName>
</protein>
<dbReference type="AlphaFoldDB" id="A0A075ARF8"/>
<dbReference type="GO" id="GO:0005874">
    <property type="term" value="C:microtubule"/>
    <property type="evidence" value="ECO:0007669"/>
    <property type="project" value="UniProtKB-KW"/>
</dbReference>
<accession>A0A075ARF8</accession>
<dbReference type="GO" id="GO:0036064">
    <property type="term" value="C:ciliary basal body"/>
    <property type="evidence" value="ECO:0007669"/>
    <property type="project" value="TreeGrafter"/>
</dbReference>
<dbReference type="STRING" id="988480.A0A075ARF8"/>
<dbReference type="Gene3D" id="3.30.470.20">
    <property type="entry name" value="ATP-grasp fold, B domain"/>
    <property type="match status" value="1"/>
</dbReference>
<keyword evidence="9" id="KW-0206">Cytoskeleton</keyword>
<dbReference type="OMA" id="DWNFYWS"/>
<dbReference type="GO" id="GO:0000226">
    <property type="term" value="P:microtubule cytoskeleton organization"/>
    <property type="evidence" value="ECO:0007669"/>
    <property type="project" value="TreeGrafter"/>
</dbReference>
<keyword evidence="6" id="KW-0547">Nucleotide-binding</keyword>
<evidence type="ECO:0000313" key="11">
    <source>
        <dbReference type="EMBL" id="EPZ31072.1"/>
    </source>
</evidence>
<keyword evidence="10" id="KW-0966">Cell projection</keyword>
<dbReference type="GO" id="GO:0005524">
    <property type="term" value="F:ATP binding"/>
    <property type="evidence" value="ECO:0007669"/>
    <property type="project" value="UniProtKB-KW"/>
</dbReference>
<keyword evidence="13" id="KW-1185">Reference proteome</keyword>
<keyword evidence="7" id="KW-0067">ATP-binding</keyword>
<dbReference type="PROSITE" id="PS51221">
    <property type="entry name" value="TTL"/>
    <property type="match status" value="1"/>
</dbReference>
<dbReference type="Proteomes" id="UP000281549">
    <property type="component" value="Unassembled WGS sequence"/>
</dbReference>
<evidence type="ECO:0000256" key="5">
    <source>
        <dbReference type="ARBA" id="ARBA00022701"/>
    </source>
</evidence>
<gene>
    <name evidence="11" type="ORF">O9G_004646</name>
    <name evidence="12" type="ORF">ROZALSC1DRAFT_27486</name>
</gene>
<evidence type="ECO:0000256" key="4">
    <source>
        <dbReference type="ARBA" id="ARBA00022598"/>
    </source>
</evidence>
<dbReference type="SUPFAM" id="SSF56059">
    <property type="entry name" value="Glutathione synthetase ATP-binding domain-like"/>
    <property type="match status" value="1"/>
</dbReference>
<evidence type="ECO:0000313" key="12">
    <source>
        <dbReference type="EMBL" id="RKP21064.1"/>
    </source>
</evidence>
<dbReference type="GO" id="GO:0015631">
    <property type="term" value="F:tubulin binding"/>
    <property type="evidence" value="ECO:0007669"/>
    <property type="project" value="TreeGrafter"/>
</dbReference>
<evidence type="ECO:0000256" key="6">
    <source>
        <dbReference type="ARBA" id="ARBA00022741"/>
    </source>
</evidence>
<proteinExistence type="inferred from homology"/>
<dbReference type="PANTHER" id="PTHR12241:SF31">
    <property type="entry name" value="POLYGLUTAMYLASE COMPLEX SUBUNIT TTLL1"/>
    <property type="match status" value="1"/>
</dbReference>
<evidence type="ECO:0000256" key="7">
    <source>
        <dbReference type="ARBA" id="ARBA00022840"/>
    </source>
</evidence>
<dbReference type="Proteomes" id="UP000030755">
    <property type="component" value="Unassembled WGS sequence"/>
</dbReference>
<dbReference type="EMBL" id="ML004992">
    <property type="protein sequence ID" value="RKP21064.1"/>
    <property type="molecule type" value="Genomic_DNA"/>
</dbReference>
<dbReference type="GO" id="GO:0070740">
    <property type="term" value="F:tubulin-glutamic acid ligase activity"/>
    <property type="evidence" value="ECO:0007669"/>
    <property type="project" value="TreeGrafter"/>
</dbReference>
<dbReference type="InterPro" id="IPR004344">
    <property type="entry name" value="TTL/TTLL_fam"/>
</dbReference>
<comment type="subcellular location">
    <subcellularLocation>
        <location evidence="1">Cytoplasm</location>
        <location evidence="1">Cytoskeleton</location>
        <location evidence="1">Cilium basal body</location>
    </subcellularLocation>
</comment>
<evidence type="ECO:0000256" key="3">
    <source>
        <dbReference type="ARBA" id="ARBA00022490"/>
    </source>
</evidence>
<evidence type="ECO:0000256" key="8">
    <source>
        <dbReference type="ARBA" id="ARBA00023069"/>
    </source>
</evidence>